<dbReference type="InterPro" id="IPR001333">
    <property type="entry name" value="Peptidase_M32_Taq"/>
</dbReference>
<comment type="catalytic activity">
    <reaction evidence="1">
        <text>Release of a C-terminal amino acid with broad specificity, except for -Pro.</text>
        <dbReference type="EC" id="3.4.17.19"/>
    </reaction>
</comment>
<dbReference type="PRINTS" id="PR00998">
    <property type="entry name" value="CRBOXYPTASET"/>
</dbReference>
<dbReference type="Pfam" id="PF02074">
    <property type="entry name" value="Peptidase_M32"/>
    <property type="match status" value="1"/>
</dbReference>
<keyword evidence="1" id="KW-0482">Metalloprotease</keyword>
<dbReference type="PANTHER" id="PTHR34217">
    <property type="entry name" value="METAL-DEPENDENT CARBOXYPEPTIDASE"/>
    <property type="match status" value="1"/>
</dbReference>
<dbReference type="GO" id="GO:0046872">
    <property type="term" value="F:metal ion binding"/>
    <property type="evidence" value="ECO:0007669"/>
    <property type="project" value="UniProtKB-KW"/>
</dbReference>
<name>A0A1I3JK08_9BACL</name>
<feature type="binding site" evidence="2">
    <location>
        <position position="268"/>
    </location>
    <ligand>
        <name>Zn(2+)</name>
        <dbReference type="ChEBI" id="CHEBI:29105"/>
        <note>catalytic</note>
    </ligand>
</feature>
<dbReference type="CDD" id="cd06460">
    <property type="entry name" value="M32_Taq"/>
    <property type="match status" value="1"/>
</dbReference>
<feature type="binding site" evidence="2">
    <location>
        <position position="264"/>
    </location>
    <ligand>
        <name>Zn(2+)</name>
        <dbReference type="ChEBI" id="CHEBI:29105"/>
        <note>catalytic</note>
    </ligand>
</feature>
<reference evidence="4 5" key="1">
    <citation type="submission" date="2016-10" db="EMBL/GenBank/DDBJ databases">
        <authorList>
            <person name="de Groot N.N."/>
        </authorList>
    </citation>
    <scope>NUCLEOTIDE SEQUENCE [LARGE SCALE GENOMIC DNA]</scope>
    <source>
        <strain evidence="4 5">DSM 44778</strain>
    </source>
</reference>
<dbReference type="STRING" id="46223.SAMN05421852_10199"/>
<evidence type="ECO:0000256" key="2">
    <source>
        <dbReference type="PIRSR" id="PIRSR006615-1"/>
    </source>
</evidence>
<evidence type="ECO:0000256" key="3">
    <source>
        <dbReference type="PIRSR" id="PIRSR006615-2"/>
    </source>
</evidence>
<keyword evidence="1" id="KW-0645">Protease</keyword>
<dbReference type="RefSeq" id="WP_425263897.1">
    <property type="nucleotide sequence ID" value="NZ_FORR01000001.1"/>
</dbReference>
<dbReference type="GO" id="GO:0004181">
    <property type="term" value="F:metallocarboxypeptidase activity"/>
    <property type="evidence" value="ECO:0007669"/>
    <property type="project" value="UniProtKB-UniRule"/>
</dbReference>
<dbReference type="Gene3D" id="1.10.1370.30">
    <property type="match status" value="1"/>
</dbReference>
<dbReference type="PANTHER" id="PTHR34217:SF1">
    <property type="entry name" value="CARBOXYPEPTIDASE 1"/>
    <property type="match status" value="1"/>
</dbReference>
<evidence type="ECO:0000256" key="1">
    <source>
        <dbReference type="PIRNR" id="PIRNR006615"/>
    </source>
</evidence>
<sequence>MEKKFEELKKRLHEIYYLQSVMSVLTWDQNTYLPPAGANARGSHFAVLGKIAHEKQTDPKLGKLIEELIPWTKNLPYDSDEAALVRLAKREYEKAVRLPTPFVAELNEHLAKTYQVWVEARAENQFAKVEPYLEKTLELSRAYAEFFPGYEHIADPLIAESDYGMKASAIRKIFRELREELVPLVEQVTSQPEADLSFLHQHYPKERQLEFSRYIAGRLGLDQKRARIDLSPHPFMIRFSHGDIRITTRVDEQNLADCLFSVIHETGHALYELGIDPSYEGTPLYDGISSGVHESQSRLWENIVGRSRDFWEYFYPQLQAVFPAQLSQVSLDEFYRGINHVKRSLIRTEADELTYNLHVIIRFELELALLEGELRIKDLPEAWRSRYQSDLGVTPPDEKRGVLQDVHWYAGLIGGAFQGYTLGNILSAQFFEAALKAHPDIPNQIKQGNFTTLHDWLKENIYRYGSKYTAEEIVQRATGSSLTIQPYMNYLRKKYKELYRIT</sequence>
<keyword evidence="1 4" id="KW-0121">Carboxypeptidase</keyword>
<comment type="similarity">
    <text evidence="1">Belongs to the peptidase M32 family.</text>
</comment>
<dbReference type="PROSITE" id="PS52034">
    <property type="entry name" value="PEPTIDASE_M32"/>
    <property type="match status" value="1"/>
</dbReference>
<dbReference type="PIRSF" id="PIRSF006615">
    <property type="entry name" value="Zn_crbxpep_Taq"/>
    <property type="match status" value="1"/>
</dbReference>
<dbReference type="EMBL" id="FORR01000001">
    <property type="protein sequence ID" value="SFI60514.1"/>
    <property type="molecule type" value="Genomic_DNA"/>
</dbReference>
<keyword evidence="2" id="KW-0862">Zinc</keyword>
<evidence type="ECO:0000313" key="4">
    <source>
        <dbReference type="EMBL" id="SFI60514.1"/>
    </source>
</evidence>
<feature type="active site" description="Proton donor/acceptor" evidence="3">
    <location>
        <position position="265"/>
    </location>
</feature>
<accession>A0A1I3JK08</accession>
<comment type="cofactor">
    <cofactor evidence="2">
        <name>Zn(2+)</name>
        <dbReference type="ChEBI" id="CHEBI:29105"/>
    </cofactor>
    <text evidence="2">Binds 1 zinc ion per subunit.</text>
</comment>
<dbReference type="Proteomes" id="UP000199545">
    <property type="component" value="Unassembled WGS sequence"/>
</dbReference>
<organism evidence="4 5">
    <name type="scientific">Thermoflavimicrobium dichotomicum</name>
    <dbReference type="NCBI Taxonomy" id="46223"/>
    <lineage>
        <taxon>Bacteria</taxon>
        <taxon>Bacillati</taxon>
        <taxon>Bacillota</taxon>
        <taxon>Bacilli</taxon>
        <taxon>Bacillales</taxon>
        <taxon>Thermoactinomycetaceae</taxon>
        <taxon>Thermoflavimicrobium</taxon>
    </lineage>
</organism>
<keyword evidence="1" id="KW-0378">Hydrolase</keyword>
<dbReference type="EC" id="3.4.17.19" evidence="1"/>
<keyword evidence="1 2" id="KW-0479">Metal-binding</keyword>
<protein>
    <recommendedName>
        <fullName evidence="1">Metal-dependent carboxypeptidase</fullName>
        <ecNumber evidence="1">3.4.17.19</ecNumber>
    </recommendedName>
</protein>
<dbReference type="GO" id="GO:0006508">
    <property type="term" value="P:proteolysis"/>
    <property type="evidence" value="ECO:0007669"/>
    <property type="project" value="UniProtKB-UniRule"/>
</dbReference>
<dbReference type="AlphaFoldDB" id="A0A1I3JK08"/>
<gene>
    <name evidence="4" type="ORF">SAMN05421852_10199</name>
</gene>
<proteinExistence type="inferred from homology"/>
<dbReference type="SUPFAM" id="SSF55486">
    <property type="entry name" value="Metalloproteases ('zincins'), catalytic domain"/>
    <property type="match status" value="1"/>
</dbReference>
<keyword evidence="5" id="KW-1185">Reference proteome</keyword>
<evidence type="ECO:0000313" key="5">
    <source>
        <dbReference type="Proteomes" id="UP000199545"/>
    </source>
</evidence>
<comment type="function">
    <text evidence="1">Broad specificity carboxypetidase that releases amino acids sequentially from the C-terminus, including neutral, aromatic, polar and basic residues.</text>
</comment>
<feature type="binding site" evidence="2">
    <location>
        <position position="294"/>
    </location>
    <ligand>
        <name>Zn(2+)</name>
        <dbReference type="ChEBI" id="CHEBI:29105"/>
        <note>catalytic</note>
    </ligand>
</feature>